<name>A0ABT0U697_9BACT</name>
<feature type="domain" description="DUF2264" evidence="1">
    <location>
        <begin position="7"/>
        <end position="356"/>
    </location>
</feature>
<dbReference type="InterPro" id="IPR016624">
    <property type="entry name" value="UCP014753"/>
</dbReference>
<dbReference type="PIRSF" id="PIRSF014753">
    <property type="entry name" value="UCP014753"/>
    <property type="match status" value="1"/>
</dbReference>
<dbReference type="InterPro" id="IPR049349">
    <property type="entry name" value="DUF2264_N"/>
</dbReference>
<dbReference type="EMBL" id="JAMQBK010000039">
    <property type="protein sequence ID" value="MCM2371918.1"/>
    <property type="molecule type" value="Genomic_DNA"/>
</dbReference>
<dbReference type="PANTHER" id="PTHR35339:SF4">
    <property type="entry name" value="LINALOOL DEHYDRATASE_ISOMERASE DOMAIN-CONTAINING PROTEIN"/>
    <property type="match status" value="1"/>
</dbReference>
<protein>
    <submittedName>
        <fullName evidence="2">DUF2264 domain-containing protein</fullName>
    </submittedName>
</protein>
<dbReference type="PANTHER" id="PTHR35339">
    <property type="entry name" value="LINALOOL DEHYDRATASE_ISOMERASE DOMAIN-CONTAINING PROTEIN"/>
    <property type="match status" value="1"/>
</dbReference>
<comment type="caution">
    <text evidence="2">The sequence shown here is derived from an EMBL/GenBank/DDBJ whole genome shotgun (WGS) entry which is preliminary data.</text>
</comment>
<evidence type="ECO:0000313" key="3">
    <source>
        <dbReference type="Proteomes" id="UP001202961"/>
    </source>
</evidence>
<sequence>MIPESYRHWQNAARQLLEPLASLMQPGHADLDIKGPASDHDAQADRLESFARPLLLAAHWLQTVPSPEDQAFREKIAAWFRAGLVIGADPQSEHYWGPDANYHQHHVEIGLLTIALQIAPDQLWNPLSQDEKDLVARWLGTARGNGIVNNNHYFMGVHILEFLMQHGYGRPTDRPIVDEFLTRLEWMHRGGGWFEDGINQAYDHYNAYAFHFYGLMWARLYGDRDPERATRWREWARPFVVDYQHFFAASGEHPAFGRSISYRFNCLNVFGMTVAEDCCDLDYGLVRRLCTGNLDFFLSKPIRQEQGCLSLGWTDEFPPIMELYSCAASPYWAAKGFAPLLIPPEHPFWSTPEQPLPSETGDHAHVIKPAGLVVRSVQGAVEIVNAGSQISNSQLRYGAWKWSKTAYRTGVSFTLAFPNQTNWSLDSALTAELDDGRVFGRHSTVAVEMDTEHVYYSYSLGFKTGQVNTGVETGVWWNAGWILQVHDYDARQPVVMRCGGYSLPLPNPEASLSDSPNYLTAWNKPHTGTALQLLAGDAVPQWDNRLDDASPRSHIAAPYHATPVFKTPRHKGRGMLALLAWTGSNEAESSPWTIHSSIAGKLVLIHPELGEWRIEHWSLPAFFEPQRS</sequence>
<evidence type="ECO:0000313" key="2">
    <source>
        <dbReference type="EMBL" id="MCM2371918.1"/>
    </source>
</evidence>
<gene>
    <name evidence="2" type="ORF">NB063_15035</name>
</gene>
<keyword evidence="3" id="KW-1185">Reference proteome</keyword>
<dbReference type="Proteomes" id="UP001202961">
    <property type="component" value="Unassembled WGS sequence"/>
</dbReference>
<dbReference type="RefSeq" id="WP_250929549.1">
    <property type="nucleotide sequence ID" value="NZ_JAMQBK010000039.1"/>
</dbReference>
<dbReference type="Pfam" id="PF10022">
    <property type="entry name" value="DUF2264"/>
    <property type="match status" value="1"/>
</dbReference>
<proteinExistence type="predicted"/>
<evidence type="ECO:0000259" key="1">
    <source>
        <dbReference type="Pfam" id="PF10022"/>
    </source>
</evidence>
<reference evidence="2 3" key="1">
    <citation type="journal article" date="2022" name="Syst. Appl. Microbiol.">
        <title>Rhodopirellula aestuarii sp. nov., a novel member of the genus Rhodopirellula isolated from brackish sediments collected in the Tagus River estuary, Portugal.</title>
        <authorList>
            <person name="Vitorino I.R."/>
            <person name="Klimek D."/>
            <person name="Calusinska M."/>
            <person name="Lobo-da-Cunha A."/>
            <person name="Vasconcelos V."/>
            <person name="Lage O.M."/>
        </authorList>
    </citation>
    <scope>NUCLEOTIDE SEQUENCE [LARGE SCALE GENOMIC DNA]</scope>
    <source>
        <strain evidence="2 3">ICT_H3.1</strain>
    </source>
</reference>
<accession>A0ABT0U697</accession>
<organism evidence="2 3">
    <name type="scientific">Aporhodopirellula aestuarii</name>
    <dbReference type="NCBI Taxonomy" id="2950107"/>
    <lineage>
        <taxon>Bacteria</taxon>
        <taxon>Pseudomonadati</taxon>
        <taxon>Planctomycetota</taxon>
        <taxon>Planctomycetia</taxon>
        <taxon>Pirellulales</taxon>
        <taxon>Pirellulaceae</taxon>
        <taxon>Aporhodopirellula</taxon>
    </lineage>
</organism>